<keyword evidence="2" id="KW-1185">Reference proteome</keyword>
<protein>
    <submittedName>
        <fullName evidence="1">Uncharacterized protein</fullName>
    </submittedName>
</protein>
<organism evidence="1 2">
    <name type="scientific">Pristionchus fissidentatus</name>
    <dbReference type="NCBI Taxonomy" id="1538716"/>
    <lineage>
        <taxon>Eukaryota</taxon>
        <taxon>Metazoa</taxon>
        <taxon>Ecdysozoa</taxon>
        <taxon>Nematoda</taxon>
        <taxon>Chromadorea</taxon>
        <taxon>Rhabditida</taxon>
        <taxon>Rhabditina</taxon>
        <taxon>Diplogasteromorpha</taxon>
        <taxon>Diplogasteroidea</taxon>
        <taxon>Neodiplogasteridae</taxon>
        <taxon>Pristionchus</taxon>
    </lineage>
</organism>
<accession>A0AAV5WJQ6</accession>
<reference evidence="1" key="1">
    <citation type="submission" date="2023-10" db="EMBL/GenBank/DDBJ databases">
        <title>Genome assembly of Pristionchus species.</title>
        <authorList>
            <person name="Yoshida K."/>
            <person name="Sommer R.J."/>
        </authorList>
    </citation>
    <scope>NUCLEOTIDE SEQUENCE</scope>
    <source>
        <strain evidence="1">RS5133</strain>
    </source>
</reference>
<dbReference type="EMBL" id="BTSY01000005">
    <property type="protein sequence ID" value="GMT30780.1"/>
    <property type="molecule type" value="Genomic_DNA"/>
</dbReference>
<feature type="non-terminal residue" evidence="1">
    <location>
        <position position="179"/>
    </location>
</feature>
<evidence type="ECO:0000313" key="1">
    <source>
        <dbReference type="EMBL" id="GMT30780.1"/>
    </source>
</evidence>
<gene>
    <name evidence="1" type="ORF">PFISCL1PPCAC_22077</name>
</gene>
<dbReference type="AlphaFoldDB" id="A0AAV5WJQ6"/>
<proteinExistence type="predicted"/>
<sequence length="179" mass="19996">MKCGVDRSSRRSSSLCNEVVSRSKNMPHASRMPSKLPCILSVLIDFSFAMLSSFLKLLVHVETHVASIAHLPEVGAVLADDHADHAGRNERRVRHLPAPYLDCCRLQVALREACVELVADHAGRDARRVVRVQSDDHLVLLLEALHVDAADADEPAQSLRVEHAQRHGKRHHHDCSEYE</sequence>
<comment type="caution">
    <text evidence="1">The sequence shown here is derived from an EMBL/GenBank/DDBJ whole genome shotgun (WGS) entry which is preliminary data.</text>
</comment>
<evidence type="ECO:0000313" key="2">
    <source>
        <dbReference type="Proteomes" id="UP001432322"/>
    </source>
</evidence>
<dbReference type="Proteomes" id="UP001432322">
    <property type="component" value="Unassembled WGS sequence"/>
</dbReference>
<name>A0AAV5WJQ6_9BILA</name>